<dbReference type="Pfam" id="PF07642">
    <property type="entry name" value="BBP2"/>
    <property type="match status" value="1"/>
</dbReference>
<comment type="caution">
    <text evidence="2">The sequence shown here is derived from an EMBL/GenBank/DDBJ whole genome shotgun (WGS) entry which is preliminary data.</text>
</comment>
<sequence>MKKTILTTFAACTCFAAFSQTADTAKAQEAFKLSGSADVYYKYNFNRNTTDNKTSFTNSHNSFELGMVSLKVEHGFKKGSIVADLGFGRRASEFSYNDTVNSKNGIAVAIKQLYVGYQVTDKIKISLGSFATHVGYELVDAYLNRNYSMSYMFSNGPFFNTGVKADFAITSYLSAMIGVFNPTDLKSVNFSDNKYVGAQVGFTPTNIPMKLYLNYLEGKDTAGMQNHQLDFVATYQVNTLLGLGYNGTFSTYKNTRTKEANGNGNGDADHSVKWWGSALYINLDFTETLGLTLRGEYFEDKDRLKTFASSLEGGSVVAGTLTVNYKVGNLTIMPEFRLDNASKDIFNKHSGAPTANTANILLAATYRF</sequence>
<evidence type="ECO:0000313" key="2">
    <source>
        <dbReference type="EMBL" id="KAA2244780.1"/>
    </source>
</evidence>
<evidence type="ECO:0000313" key="3">
    <source>
        <dbReference type="Proteomes" id="UP000324611"/>
    </source>
</evidence>
<feature type="signal peptide" evidence="1">
    <location>
        <begin position="1"/>
        <end position="22"/>
    </location>
</feature>
<dbReference type="RefSeq" id="WP_149836176.1">
    <property type="nucleotide sequence ID" value="NZ_VUOC01000001.1"/>
</dbReference>
<organism evidence="2 3">
    <name type="scientific">Chitinophaga agrisoli</name>
    <dbReference type="NCBI Taxonomy" id="2607653"/>
    <lineage>
        <taxon>Bacteria</taxon>
        <taxon>Pseudomonadati</taxon>
        <taxon>Bacteroidota</taxon>
        <taxon>Chitinophagia</taxon>
        <taxon>Chitinophagales</taxon>
        <taxon>Chitinophagaceae</taxon>
        <taxon>Chitinophaga</taxon>
    </lineage>
</organism>
<evidence type="ECO:0000256" key="1">
    <source>
        <dbReference type="SAM" id="SignalP"/>
    </source>
</evidence>
<dbReference type="InterPro" id="IPR011486">
    <property type="entry name" value="BBP2"/>
</dbReference>
<proteinExistence type="predicted"/>
<name>A0A5B2W1Y3_9BACT</name>
<reference evidence="2 3" key="2">
    <citation type="submission" date="2019-09" db="EMBL/GenBank/DDBJ databases">
        <authorList>
            <person name="Jin C."/>
        </authorList>
    </citation>
    <scope>NUCLEOTIDE SEQUENCE [LARGE SCALE GENOMIC DNA]</scope>
    <source>
        <strain evidence="2 3">BN140078</strain>
    </source>
</reference>
<protein>
    <submittedName>
        <fullName evidence="2">Porin</fullName>
    </submittedName>
</protein>
<gene>
    <name evidence="2" type="ORF">F0L74_02050</name>
</gene>
<feature type="chain" id="PRO_5022811164" evidence="1">
    <location>
        <begin position="23"/>
        <end position="368"/>
    </location>
</feature>
<keyword evidence="3" id="KW-1185">Reference proteome</keyword>
<accession>A0A5B2W1Y3</accession>
<keyword evidence="1" id="KW-0732">Signal</keyword>
<dbReference type="Proteomes" id="UP000324611">
    <property type="component" value="Unassembled WGS sequence"/>
</dbReference>
<dbReference type="EMBL" id="VUOC01000001">
    <property type="protein sequence ID" value="KAA2244780.1"/>
    <property type="molecule type" value="Genomic_DNA"/>
</dbReference>
<dbReference type="AlphaFoldDB" id="A0A5B2W1Y3"/>
<dbReference type="SUPFAM" id="SSF56935">
    <property type="entry name" value="Porins"/>
    <property type="match status" value="1"/>
</dbReference>
<reference evidence="2 3" key="1">
    <citation type="submission" date="2019-09" db="EMBL/GenBank/DDBJ databases">
        <title>Chitinophaga ginsengihumi sp. nov., isolated from soil of ginseng rhizosphere.</title>
        <authorList>
            <person name="Lee J."/>
        </authorList>
    </citation>
    <scope>NUCLEOTIDE SEQUENCE [LARGE SCALE GENOMIC DNA]</scope>
    <source>
        <strain evidence="2 3">BN140078</strain>
    </source>
</reference>